<proteinExistence type="predicted"/>
<organism evidence="1 2">
    <name type="scientific">Vermiconidia calcicola</name>
    <dbReference type="NCBI Taxonomy" id="1690605"/>
    <lineage>
        <taxon>Eukaryota</taxon>
        <taxon>Fungi</taxon>
        <taxon>Dikarya</taxon>
        <taxon>Ascomycota</taxon>
        <taxon>Pezizomycotina</taxon>
        <taxon>Dothideomycetes</taxon>
        <taxon>Dothideomycetidae</taxon>
        <taxon>Mycosphaerellales</taxon>
        <taxon>Extremaceae</taxon>
        <taxon>Vermiconidia</taxon>
    </lineage>
</organism>
<keyword evidence="2" id="KW-1185">Reference proteome</keyword>
<protein>
    <submittedName>
        <fullName evidence="1">Uncharacterized protein</fullName>
    </submittedName>
</protein>
<evidence type="ECO:0000313" key="1">
    <source>
        <dbReference type="EMBL" id="KAK3723421.1"/>
    </source>
</evidence>
<accession>A0ACC3NUF8</accession>
<comment type="caution">
    <text evidence="1">The sequence shown here is derived from an EMBL/GenBank/DDBJ whole genome shotgun (WGS) entry which is preliminary data.</text>
</comment>
<sequence length="289" mass="30868">MAASLIPRSVRVIDVSARDGLQNVKQRVTTRHKVDLILLLSAVGFRDIELRSAVSPKAIPQLADCQDVLSDIRIQGLMQDTAVRAITLVPNARRLDVVRKNKGRAVAVFVSASEGFSQANIQCDVETGLQRAAQVTLQARADGLLTNPFLNASTVCLKLVATRSAWVTQLESAKVWAAMGKGLSAFDSSVAGLGGCPYAPGAKGNVASEDLIYSLHKAGIATGVDYDAIVEVGRFVDTNLGLGNYSRAGTANLSSLAPRANSAKRLHWSVDLLTDELEVHRNGRNLRSP</sequence>
<reference evidence="1" key="1">
    <citation type="submission" date="2023-07" db="EMBL/GenBank/DDBJ databases">
        <title>Black Yeasts Isolated from many extreme environments.</title>
        <authorList>
            <person name="Coleine C."/>
            <person name="Stajich J.E."/>
            <person name="Selbmann L."/>
        </authorList>
    </citation>
    <scope>NUCLEOTIDE SEQUENCE</scope>
    <source>
        <strain evidence="1">CCFEE 5714</strain>
    </source>
</reference>
<dbReference type="Proteomes" id="UP001281147">
    <property type="component" value="Unassembled WGS sequence"/>
</dbReference>
<dbReference type="EMBL" id="JAUTXU010000009">
    <property type="protein sequence ID" value="KAK3723421.1"/>
    <property type="molecule type" value="Genomic_DNA"/>
</dbReference>
<evidence type="ECO:0000313" key="2">
    <source>
        <dbReference type="Proteomes" id="UP001281147"/>
    </source>
</evidence>
<name>A0ACC3NUF8_9PEZI</name>
<gene>
    <name evidence="1" type="ORF">LTR37_001673</name>
</gene>